<dbReference type="EMBL" id="CAIIXF020000001">
    <property type="protein sequence ID" value="CAH1774120.1"/>
    <property type="molecule type" value="Genomic_DNA"/>
</dbReference>
<protein>
    <submittedName>
        <fullName evidence="1">Uncharacterized protein</fullName>
    </submittedName>
</protein>
<keyword evidence="2" id="KW-1185">Reference proteome</keyword>
<dbReference type="Gene3D" id="3.40.630.30">
    <property type="match status" value="1"/>
</dbReference>
<dbReference type="AlphaFoldDB" id="A0A8J1U979"/>
<sequence length="224" mass="25477">MLLRIASHPSTQRLIVNRPGHHLVNIIQRRILHRIPDYKKLPNLPKHTVLKDGTNVLVDSATEKQIGDIYTQFHGAMHRGQGYGHDDFLSLDHFKEKHSRGQIFSLVDQDADRLIGGITIYPSRLSRASNPVLAGSNFIVTQEYRGRGCIKLLNRLYSELADEIGYEGCLGEIHVNNAPVIKACRDNPIWELIERLPKTSYVKDYGWIDSVIVYCDLTNKSNTH</sequence>
<dbReference type="Proteomes" id="UP000749559">
    <property type="component" value="Unassembled WGS sequence"/>
</dbReference>
<dbReference type="InterPro" id="IPR000182">
    <property type="entry name" value="GNAT_dom"/>
</dbReference>
<dbReference type="GO" id="GO:0016747">
    <property type="term" value="F:acyltransferase activity, transferring groups other than amino-acyl groups"/>
    <property type="evidence" value="ECO:0007669"/>
    <property type="project" value="InterPro"/>
</dbReference>
<dbReference type="PROSITE" id="PS51186">
    <property type="entry name" value="GNAT"/>
    <property type="match status" value="1"/>
</dbReference>
<organism evidence="1 2">
    <name type="scientific">Owenia fusiformis</name>
    <name type="common">Polychaete worm</name>
    <dbReference type="NCBI Taxonomy" id="6347"/>
    <lineage>
        <taxon>Eukaryota</taxon>
        <taxon>Metazoa</taxon>
        <taxon>Spiralia</taxon>
        <taxon>Lophotrochozoa</taxon>
        <taxon>Annelida</taxon>
        <taxon>Polychaeta</taxon>
        <taxon>Sedentaria</taxon>
        <taxon>Canalipalpata</taxon>
        <taxon>Sabellida</taxon>
        <taxon>Oweniida</taxon>
        <taxon>Oweniidae</taxon>
        <taxon>Owenia</taxon>
    </lineage>
</organism>
<dbReference type="SUPFAM" id="SSF55729">
    <property type="entry name" value="Acyl-CoA N-acyltransferases (Nat)"/>
    <property type="match status" value="1"/>
</dbReference>
<accession>A0A8J1U979</accession>
<name>A0A8J1U979_OWEFU</name>
<comment type="caution">
    <text evidence="1">The sequence shown here is derived from an EMBL/GenBank/DDBJ whole genome shotgun (WGS) entry which is preliminary data.</text>
</comment>
<reference evidence="1" key="1">
    <citation type="submission" date="2022-03" db="EMBL/GenBank/DDBJ databases">
        <authorList>
            <person name="Martin C."/>
        </authorList>
    </citation>
    <scope>NUCLEOTIDE SEQUENCE</scope>
</reference>
<dbReference type="OrthoDB" id="6300719at2759"/>
<proteinExistence type="predicted"/>
<gene>
    <name evidence="1" type="ORF">OFUS_LOCUS1640</name>
</gene>
<dbReference type="InterPro" id="IPR016181">
    <property type="entry name" value="Acyl_CoA_acyltransferase"/>
</dbReference>
<evidence type="ECO:0000313" key="2">
    <source>
        <dbReference type="Proteomes" id="UP000749559"/>
    </source>
</evidence>
<evidence type="ECO:0000313" key="1">
    <source>
        <dbReference type="EMBL" id="CAH1774120.1"/>
    </source>
</evidence>